<dbReference type="Proteomes" id="UP000308697">
    <property type="component" value="Unassembled WGS sequence"/>
</dbReference>
<name>A0A4U0MPZ7_9ACTN</name>
<dbReference type="RefSeq" id="WP_136744000.1">
    <property type="nucleotide sequence ID" value="NZ_SUMB01000015.1"/>
</dbReference>
<keyword evidence="1" id="KW-0732">Signal</keyword>
<protein>
    <recommendedName>
        <fullName evidence="4">Carboxylesterase family protein</fullName>
    </recommendedName>
</protein>
<organism evidence="2 3">
    <name type="scientific">Streptomyces piniterrae</name>
    <dbReference type="NCBI Taxonomy" id="2571125"/>
    <lineage>
        <taxon>Bacteria</taxon>
        <taxon>Bacillati</taxon>
        <taxon>Actinomycetota</taxon>
        <taxon>Actinomycetes</taxon>
        <taxon>Kitasatosporales</taxon>
        <taxon>Streptomycetaceae</taxon>
        <taxon>Streptomyces</taxon>
    </lineage>
</organism>
<proteinExistence type="predicted"/>
<sequence length="70" mass="7042">MRRALATVVGALALTGALSVPAHADDIGAPVHADKPVTGIAGVLGHPVKAASDIAGLRFGELPWPVPSQR</sequence>
<accession>A0A4U0MPZ7</accession>
<feature type="chain" id="PRO_5020422901" description="Carboxylesterase family protein" evidence="1">
    <location>
        <begin position="25"/>
        <end position="70"/>
    </location>
</feature>
<evidence type="ECO:0000256" key="1">
    <source>
        <dbReference type="SAM" id="SignalP"/>
    </source>
</evidence>
<evidence type="ECO:0008006" key="4">
    <source>
        <dbReference type="Google" id="ProtNLM"/>
    </source>
</evidence>
<comment type="caution">
    <text evidence="2">The sequence shown here is derived from an EMBL/GenBank/DDBJ whole genome shotgun (WGS) entry which is preliminary data.</text>
</comment>
<dbReference type="AlphaFoldDB" id="A0A4U0MPZ7"/>
<reference evidence="2 3" key="1">
    <citation type="submission" date="2019-04" db="EMBL/GenBank/DDBJ databases">
        <title>Streptomyces piniterrae sp. nov., a heliquinomycin-producing actinomycete isolated from rhizosphere soil of Pinus yunnanensis.</title>
        <authorList>
            <person name="Zhuang X."/>
            <person name="Zhao J."/>
        </authorList>
    </citation>
    <scope>NUCLEOTIDE SEQUENCE [LARGE SCALE GENOMIC DNA]</scope>
    <source>
        <strain evidence="3">jys28</strain>
    </source>
</reference>
<evidence type="ECO:0000313" key="3">
    <source>
        <dbReference type="Proteomes" id="UP000308697"/>
    </source>
</evidence>
<evidence type="ECO:0000313" key="2">
    <source>
        <dbReference type="EMBL" id="TJZ42823.1"/>
    </source>
</evidence>
<keyword evidence="3" id="KW-1185">Reference proteome</keyword>
<dbReference type="EMBL" id="SUMB01000015">
    <property type="protein sequence ID" value="TJZ42823.1"/>
    <property type="molecule type" value="Genomic_DNA"/>
</dbReference>
<feature type="signal peptide" evidence="1">
    <location>
        <begin position="1"/>
        <end position="24"/>
    </location>
</feature>
<gene>
    <name evidence="2" type="ORF">FCH28_33570</name>
</gene>